<name>A0A537J450_9BACT</name>
<dbReference type="Pfam" id="PF04308">
    <property type="entry name" value="RNaseH_like"/>
    <property type="match status" value="1"/>
</dbReference>
<dbReference type="AlphaFoldDB" id="A0A537J450"/>
<organism evidence="2 3">
    <name type="scientific">Candidatus Segetimicrobium genomatis</name>
    <dbReference type="NCBI Taxonomy" id="2569760"/>
    <lineage>
        <taxon>Bacteria</taxon>
        <taxon>Bacillati</taxon>
        <taxon>Candidatus Sysuimicrobiota</taxon>
        <taxon>Candidatus Sysuimicrobiia</taxon>
        <taxon>Candidatus Sysuimicrobiales</taxon>
        <taxon>Candidatus Segetimicrobiaceae</taxon>
        <taxon>Candidatus Segetimicrobium</taxon>
    </lineage>
</organism>
<sequence length="224" mass="23176">MEFISPTHGKLSFERMFKHIVDYMHEEPGQSYNVIIGTDSLLGDDTCFVTAVIIHRVGHGGRYFYHKFRNRKIESLRQRILYETSLSLETASQVSAQLAKNGFSELAVEIHLDVGDRGETKRIIREVVGMVQGSGYAAITKPDSYGASKVADRETGKLRLADRARVAAAGGSGAAGGTQPIGGSGPSGGSQGAGASKDGAGSGSAGVSSGAAGPKSGSGSKGGA</sequence>
<evidence type="ECO:0000313" key="2">
    <source>
        <dbReference type="EMBL" id="TMI78314.1"/>
    </source>
</evidence>
<feature type="compositionally biased region" description="Low complexity" evidence="1">
    <location>
        <begin position="193"/>
        <end position="218"/>
    </location>
</feature>
<accession>A0A537J450</accession>
<dbReference type="PANTHER" id="PTHR39961:SF1">
    <property type="entry name" value="DUF458 DOMAIN-CONTAINING PROTEIN"/>
    <property type="match status" value="1"/>
</dbReference>
<reference evidence="2 3" key="1">
    <citation type="journal article" date="2019" name="Nat. Microbiol.">
        <title>Mediterranean grassland soil C-N compound turnover is dependent on rainfall and depth, and is mediated by genomically divergent microorganisms.</title>
        <authorList>
            <person name="Diamond S."/>
            <person name="Andeer P.F."/>
            <person name="Li Z."/>
            <person name="Crits-Christoph A."/>
            <person name="Burstein D."/>
            <person name="Anantharaman K."/>
            <person name="Lane K.R."/>
            <person name="Thomas B.C."/>
            <person name="Pan C."/>
            <person name="Northen T.R."/>
            <person name="Banfield J.F."/>
        </authorList>
    </citation>
    <scope>NUCLEOTIDE SEQUENCE [LARGE SCALE GENOMIC DNA]</scope>
    <source>
        <strain evidence="2">NP_6</strain>
    </source>
</reference>
<dbReference type="PANTHER" id="PTHR39961">
    <property type="entry name" value="HYPOTHETICAL CYTOSOLIC PROTEIN"/>
    <property type="match status" value="1"/>
</dbReference>
<evidence type="ECO:0008006" key="4">
    <source>
        <dbReference type="Google" id="ProtNLM"/>
    </source>
</evidence>
<dbReference type="InterPro" id="IPR007405">
    <property type="entry name" value="Phage_KVP40_Orf299"/>
</dbReference>
<evidence type="ECO:0000313" key="3">
    <source>
        <dbReference type="Proteomes" id="UP000318093"/>
    </source>
</evidence>
<comment type="caution">
    <text evidence="2">The sequence shown here is derived from an EMBL/GenBank/DDBJ whole genome shotgun (WGS) entry which is preliminary data.</text>
</comment>
<dbReference type="EMBL" id="VBAN01000429">
    <property type="protein sequence ID" value="TMI78314.1"/>
    <property type="molecule type" value="Genomic_DNA"/>
</dbReference>
<gene>
    <name evidence="2" type="ORF">E6H03_12265</name>
</gene>
<feature type="region of interest" description="Disordered" evidence="1">
    <location>
        <begin position="169"/>
        <end position="224"/>
    </location>
</feature>
<feature type="compositionally biased region" description="Gly residues" evidence="1">
    <location>
        <begin position="170"/>
        <end position="192"/>
    </location>
</feature>
<proteinExistence type="predicted"/>
<protein>
    <recommendedName>
        <fullName evidence="4">DUF458 domain-containing protein</fullName>
    </recommendedName>
</protein>
<evidence type="ECO:0000256" key="1">
    <source>
        <dbReference type="SAM" id="MobiDB-lite"/>
    </source>
</evidence>
<dbReference type="Proteomes" id="UP000318093">
    <property type="component" value="Unassembled WGS sequence"/>
</dbReference>